<sequence length="839" mass="90358">MSLYRRPADVRVLLVEAAEVDDWDRLLSGAAEVCLAALRRSPRIPEGLLGSSLAAGEPAFVDALLANEHVGPGMLDWIAGVLGAGDVRPYIRSLLAHPHLSSRADVRERLVATGDPGVADGAHATGVGGWSWRLRREVLAAAGPAEAVRQACSILQDGARPASDQLYALLLLHEHGRLGEVPAERLRPEVAEVLAGGDVAALRGAAERAMGTDGLIAELREPAPGGRAQYAAAIARRERPDWTALLAAAGTKTRGQGGKPVGKDAAAALAAHPDCPRELRDLLYFRHPAAVAEHAARLDLGLVTAECVERSRPKAVKILVRRGLGRGIGGAALATEASAAVPVLEAMRVRPGQDAAAAREWDAFTKVLSGLVEEHLGDEVRAWRAARALLGDFTGTIPELLVAAASAPLDGEWPDAAGHPATSAPSSLAGARAAFVTMLEAAPDAAHAALLPHLDARTLHDLYRFCAWRPAWPEQAVATAAAAGDTQADQAAAAVLAPARILAGRPHLRTDAIDRLLDADDPETLVTLFWHAAATDDQRARIWSSVAAESLFTCHDRTSDLPAHLDSWRHHDLFACPDAAIFRLMLKRVFVLGQVPQLELFLHVWRTWGPEEVAAMLDRPPVTYSTYHRSREQVRELLARPDRAAARAELEALVAEGTSAQGQIAMWRSRRDRAALMAESHRWHWPELLAEHRREPFDDDLVAVLPRASGCPREFLDEARTVLPSWQHQGYRLLMAGTPAEQVLAGISPSDTDTAGRPWLTIAVQHGRLTWEQVLEHSRPARRVLERLILDDAGREPLAALMRDTLKGSPDAWLLAVSMLPDFTGTVSELLRTAGLAAG</sequence>
<name>A0ABX1BPK1_9ACTN</name>
<dbReference type="EMBL" id="JAATEP010000053">
    <property type="protein sequence ID" value="NJP96703.1"/>
    <property type="molecule type" value="Genomic_DNA"/>
</dbReference>
<dbReference type="RefSeq" id="WP_168018236.1">
    <property type="nucleotide sequence ID" value="NZ_JAATEP010000053.1"/>
</dbReference>
<dbReference type="Proteomes" id="UP000696294">
    <property type="component" value="Unassembled WGS sequence"/>
</dbReference>
<evidence type="ECO:0000313" key="1">
    <source>
        <dbReference type="EMBL" id="NJP96703.1"/>
    </source>
</evidence>
<proteinExistence type="predicted"/>
<reference evidence="1 2" key="1">
    <citation type="submission" date="2020-03" db="EMBL/GenBank/DDBJ databases">
        <title>WGS of actinomycetes isolated from Thailand.</title>
        <authorList>
            <person name="Thawai C."/>
        </authorList>
    </citation>
    <scope>NUCLEOTIDE SEQUENCE [LARGE SCALE GENOMIC DNA]</scope>
    <source>
        <strain evidence="1 2">FMUSA5-5</strain>
    </source>
</reference>
<protein>
    <submittedName>
        <fullName evidence="1">Uncharacterized protein</fullName>
    </submittedName>
</protein>
<comment type="caution">
    <text evidence="1">The sequence shown here is derived from an EMBL/GenBank/DDBJ whole genome shotgun (WGS) entry which is preliminary data.</text>
</comment>
<organism evidence="1 2">
    <name type="scientific">Nonomuraea composti</name>
    <dbReference type="NCBI Taxonomy" id="2720023"/>
    <lineage>
        <taxon>Bacteria</taxon>
        <taxon>Bacillati</taxon>
        <taxon>Actinomycetota</taxon>
        <taxon>Actinomycetes</taxon>
        <taxon>Streptosporangiales</taxon>
        <taxon>Streptosporangiaceae</taxon>
        <taxon>Nonomuraea</taxon>
    </lineage>
</organism>
<accession>A0ABX1BPK1</accession>
<keyword evidence="2" id="KW-1185">Reference proteome</keyword>
<evidence type="ECO:0000313" key="2">
    <source>
        <dbReference type="Proteomes" id="UP000696294"/>
    </source>
</evidence>
<gene>
    <name evidence="1" type="ORF">HCN51_45995</name>
</gene>